<evidence type="ECO:0000313" key="1">
    <source>
        <dbReference type="EMBL" id="RAY15218.1"/>
    </source>
</evidence>
<accession>A0A365H866</accession>
<dbReference type="EMBL" id="QLYX01000004">
    <property type="protein sequence ID" value="RAY15218.1"/>
    <property type="molecule type" value="Genomic_DNA"/>
</dbReference>
<evidence type="ECO:0000313" key="2">
    <source>
        <dbReference type="Proteomes" id="UP000251891"/>
    </source>
</evidence>
<proteinExistence type="predicted"/>
<dbReference type="Proteomes" id="UP000251891">
    <property type="component" value="Unassembled WGS sequence"/>
</dbReference>
<name>A0A365H866_9ACTN</name>
<organism evidence="1 2">
    <name type="scientific">Actinomadura craniellae</name>
    <dbReference type="NCBI Taxonomy" id="2231787"/>
    <lineage>
        <taxon>Bacteria</taxon>
        <taxon>Bacillati</taxon>
        <taxon>Actinomycetota</taxon>
        <taxon>Actinomycetes</taxon>
        <taxon>Streptosporangiales</taxon>
        <taxon>Thermomonosporaceae</taxon>
        <taxon>Actinomadura</taxon>
    </lineage>
</organism>
<protein>
    <submittedName>
        <fullName evidence="1">Uncharacterized protein</fullName>
    </submittedName>
</protein>
<keyword evidence="2" id="KW-1185">Reference proteome</keyword>
<dbReference type="AlphaFoldDB" id="A0A365H866"/>
<sequence>MLESGEWEPTPQEAHLAREVMKGMWRDAQHPPPHRDEGLEVRLGRLWSTAPLLRLALAVDRSAFDDRLVELLAGYLVVAEWAEQMNQEHSSAVSPHGPLSYADGHQQFLADRPELMEQLDGAERARRLFISVLRRVSGVVG</sequence>
<gene>
    <name evidence="1" type="ORF">DPM19_10900</name>
</gene>
<comment type="caution">
    <text evidence="1">The sequence shown here is derived from an EMBL/GenBank/DDBJ whole genome shotgun (WGS) entry which is preliminary data.</text>
</comment>
<reference evidence="1 2" key="1">
    <citation type="submission" date="2018-06" db="EMBL/GenBank/DDBJ databases">
        <title>Actinomadura craniellae sp. nov. isolated from marine sponge Craniella sp.</title>
        <authorList>
            <person name="Li L."/>
            <person name="Xu Q.H."/>
            <person name="Lin H.W."/>
            <person name="Lu Y.H."/>
        </authorList>
    </citation>
    <scope>NUCLEOTIDE SEQUENCE [LARGE SCALE GENOMIC DNA]</scope>
    <source>
        <strain evidence="1 2">LHW63021</strain>
    </source>
</reference>